<gene>
    <name evidence="3" type="ORF">AT728_33920</name>
</gene>
<accession>A0A0W7WRH4</accession>
<feature type="region of interest" description="Disordered" evidence="1">
    <location>
        <begin position="92"/>
        <end position="139"/>
    </location>
</feature>
<dbReference type="InterPro" id="IPR050570">
    <property type="entry name" value="Cell_wall_metabolism_enzyme"/>
</dbReference>
<organism evidence="3 4">
    <name type="scientific">Streptomyces silvensis</name>
    <dbReference type="NCBI Taxonomy" id="1765722"/>
    <lineage>
        <taxon>Bacteria</taxon>
        <taxon>Bacillati</taxon>
        <taxon>Actinomycetota</taxon>
        <taxon>Actinomycetes</taxon>
        <taxon>Kitasatosporales</taxon>
        <taxon>Streptomycetaceae</taxon>
        <taxon>Streptomyces</taxon>
    </lineage>
</organism>
<dbReference type="PANTHER" id="PTHR21666">
    <property type="entry name" value="PEPTIDASE-RELATED"/>
    <property type="match status" value="1"/>
</dbReference>
<evidence type="ECO:0000313" key="4">
    <source>
        <dbReference type="Proteomes" id="UP000054804"/>
    </source>
</evidence>
<comment type="caution">
    <text evidence="3">The sequence shown here is derived from an EMBL/GenBank/DDBJ whole genome shotgun (WGS) entry which is preliminary data.</text>
</comment>
<dbReference type="Proteomes" id="UP000054804">
    <property type="component" value="Unassembled WGS sequence"/>
</dbReference>
<evidence type="ECO:0000313" key="3">
    <source>
        <dbReference type="EMBL" id="KUF13111.1"/>
    </source>
</evidence>
<evidence type="ECO:0000256" key="1">
    <source>
        <dbReference type="SAM" id="MobiDB-lite"/>
    </source>
</evidence>
<dbReference type="GO" id="GO:0004222">
    <property type="term" value="F:metalloendopeptidase activity"/>
    <property type="evidence" value="ECO:0007669"/>
    <property type="project" value="TreeGrafter"/>
</dbReference>
<dbReference type="Gene3D" id="2.70.70.10">
    <property type="entry name" value="Glucose Permease (Domain IIA)"/>
    <property type="match status" value="1"/>
</dbReference>
<dbReference type="OrthoDB" id="5244067at2"/>
<name>A0A0W7WRH4_9ACTN</name>
<sequence length="275" mass="28049">MAFIRPTGKHRRPSRITRTTAGAAGVAALTTTGVISGLAAPALAAEGASADYAHAGLTQSISVGDSLAGEIDAQAAAQKQAANEAAAKEKAEAEAKAKAEEAKRKAAEAKRKAEAAAKAKAKEEREAKERAAREAERKRLGSYVSPIDGSYVSTGYKTGGAMWSSGSHTGVDFHAASGTQVQAVAAGTVVEAGWGGAYGNNVVIRHNDGTYTQYGHMSSLGVTVGQTVTPGQQIGLSGSTGNSSGPHLHFEARTGADYGSDIDPVAYLRSHGVNV</sequence>
<dbReference type="SUPFAM" id="SSF51261">
    <property type="entry name" value="Duplicated hybrid motif"/>
    <property type="match status" value="1"/>
</dbReference>
<proteinExistence type="predicted"/>
<reference evidence="3 4" key="1">
    <citation type="submission" date="2015-12" db="EMBL/GenBank/DDBJ databases">
        <title>Draft genome sequence of Streptomyces silvensis ATCC 53525, a producer of novel hormone antagonists.</title>
        <authorList>
            <person name="Johnston C.W."/>
            <person name="Li Y."/>
            <person name="Magarvey N.A."/>
        </authorList>
    </citation>
    <scope>NUCLEOTIDE SEQUENCE [LARGE SCALE GENOMIC DNA]</scope>
    <source>
        <strain evidence="3 4">ATCC 53525</strain>
    </source>
</reference>
<dbReference type="PANTHER" id="PTHR21666:SF270">
    <property type="entry name" value="MUREIN HYDROLASE ACTIVATOR ENVC"/>
    <property type="match status" value="1"/>
</dbReference>
<keyword evidence="4" id="KW-1185">Reference proteome</keyword>
<evidence type="ECO:0000259" key="2">
    <source>
        <dbReference type="Pfam" id="PF01551"/>
    </source>
</evidence>
<protein>
    <submittedName>
        <fullName evidence="3">Peptidase</fullName>
    </submittedName>
</protein>
<dbReference type="AlphaFoldDB" id="A0A0W7WRH4"/>
<dbReference type="Pfam" id="PF01551">
    <property type="entry name" value="Peptidase_M23"/>
    <property type="match status" value="1"/>
</dbReference>
<dbReference type="InterPro" id="IPR016047">
    <property type="entry name" value="M23ase_b-sheet_dom"/>
</dbReference>
<dbReference type="STRING" id="1765722.AT728_33920"/>
<dbReference type="EMBL" id="LOCL01000082">
    <property type="protein sequence ID" value="KUF13111.1"/>
    <property type="molecule type" value="Genomic_DNA"/>
</dbReference>
<dbReference type="CDD" id="cd12797">
    <property type="entry name" value="M23_peptidase"/>
    <property type="match status" value="1"/>
</dbReference>
<feature type="domain" description="M23ase beta-sheet core" evidence="2">
    <location>
        <begin position="167"/>
        <end position="258"/>
    </location>
</feature>
<dbReference type="RefSeq" id="WP_058852586.1">
    <property type="nucleotide sequence ID" value="NZ_LOCL01000082.1"/>
</dbReference>
<dbReference type="FunFam" id="2.70.70.10:FF:000013">
    <property type="entry name" value="Peptidase family M23"/>
    <property type="match status" value="1"/>
</dbReference>
<dbReference type="InterPro" id="IPR011055">
    <property type="entry name" value="Dup_hybrid_motif"/>
</dbReference>